<keyword evidence="1" id="KW-0472">Membrane</keyword>
<feature type="transmembrane region" description="Helical" evidence="1">
    <location>
        <begin position="12"/>
        <end position="33"/>
    </location>
</feature>
<reference evidence="2 3" key="1">
    <citation type="submission" date="2023-03" db="EMBL/GenBank/DDBJ databases">
        <authorList>
            <person name="Kaur S."/>
            <person name="Espinosa-Saiz D."/>
            <person name="Velazquez E."/>
            <person name="Menendez E."/>
            <person name="diCenzo G.C."/>
        </authorList>
    </citation>
    <scope>NUCLEOTIDE SEQUENCE [LARGE SCALE GENOMIC DNA]</scope>
    <source>
        <strain evidence="2 3">LMG 24692</strain>
    </source>
</reference>
<evidence type="ECO:0000313" key="2">
    <source>
        <dbReference type="EMBL" id="WEX87026.1"/>
    </source>
</evidence>
<keyword evidence="1" id="KW-1133">Transmembrane helix</keyword>
<dbReference type="Proteomes" id="UP001229355">
    <property type="component" value="Chromosome 1"/>
</dbReference>
<evidence type="ECO:0000313" key="3">
    <source>
        <dbReference type="Proteomes" id="UP001229355"/>
    </source>
</evidence>
<protein>
    <submittedName>
        <fullName evidence="2">Uncharacterized protein</fullName>
    </submittedName>
</protein>
<sequence>MAEQKELSAGTKVMVMTILVSVAGLFLGVVGLIAEWPVAKGIGICSGLLLALVFWLSANVKSDTLDRFLFGRRD</sequence>
<accession>A0ABY8DD99</accession>
<proteinExistence type="predicted"/>
<keyword evidence="3" id="KW-1185">Reference proteome</keyword>
<evidence type="ECO:0000256" key="1">
    <source>
        <dbReference type="SAM" id="Phobius"/>
    </source>
</evidence>
<dbReference type="RefSeq" id="WP_280659093.1">
    <property type="nucleotide sequence ID" value="NZ_CP120373.1"/>
</dbReference>
<name>A0ABY8DD99_9HYPH</name>
<organism evidence="2 3">
    <name type="scientific">Sinorhizobium garamanticum</name>
    <dbReference type="NCBI Taxonomy" id="680247"/>
    <lineage>
        <taxon>Bacteria</taxon>
        <taxon>Pseudomonadati</taxon>
        <taxon>Pseudomonadota</taxon>
        <taxon>Alphaproteobacteria</taxon>
        <taxon>Hyphomicrobiales</taxon>
        <taxon>Rhizobiaceae</taxon>
        <taxon>Sinorhizobium/Ensifer group</taxon>
        <taxon>Sinorhizobium</taxon>
    </lineage>
</organism>
<feature type="transmembrane region" description="Helical" evidence="1">
    <location>
        <begin position="39"/>
        <end position="58"/>
    </location>
</feature>
<gene>
    <name evidence="2" type="ORF">PZN02_003367</name>
</gene>
<dbReference type="EMBL" id="CP120373">
    <property type="protein sequence ID" value="WEX87026.1"/>
    <property type="molecule type" value="Genomic_DNA"/>
</dbReference>
<keyword evidence="1" id="KW-0812">Transmembrane</keyword>